<keyword evidence="1" id="KW-0472">Membrane</keyword>
<name>A0A432LKA6_9BACT</name>
<dbReference type="OrthoDB" id="996712at2"/>
<protein>
    <submittedName>
        <fullName evidence="2">GtrA family protein</fullName>
    </submittedName>
</protein>
<reference evidence="2 3" key="1">
    <citation type="submission" date="2018-12" db="EMBL/GenBank/DDBJ databases">
        <title>Genome sequencing of Prevotella sp. KCOM 3155 (= JS262).</title>
        <authorList>
            <person name="Kook J.-K."/>
            <person name="Park S.-N."/>
            <person name="Lim Y.K."/>
        </authorList>
    </citation>
    <scope>NUCLEOTIDE SEQUENCE [LARGE SCALE GENOMIC DNA]</scope>
    <source>
        <strain evidence="2 3">KCOM 3155</strain>
    </source>
</reference>
<keyword evidence="1" id="KW-1133">Transmembrane helix</keyword>
<dbReference type="AlphaFoldDB" id="A0A432LKA6"/>
<dbReference type="InterPro" id="IPR045726">
    <property type="entry name" value="DUF6080"/>
</dbReference>
<feature type="transmembrane region" description="Helical" evidence="1">
    <location>
        <begin position="398"/>
        <end position="416"/>
    </location>
</feature>
<feature type="transmembrane region" description="Helical" evidence="1">
    <location>
        <begin position="226"/>
        <end position="247"/>
    </location>
</feature>
<feature type="transmembrane region" description="Helical" evidence="1">
    <location>
        <begin position="423"/>
        <end position="442"/>
    </location>
</feature>
<organism evidence="2 3">
    <name type="scientific">Prevotella koreensis</name>
    <dbReference type="NCBI Taxonomy" id="2490854"/>
    <lineage>
        <taxon>Bacteria</taxon>
        <taxon>Pseudomonadati</taxon>
        <taxon>Bacteroidota</taxon>
        <taxon>Bacteroidia</taxon>
        <taxon>Bacteroidales</taxon>
        <taxon>Prevotellaceae</taxon>
        <taxon>Prevotella</taxon>
    </lineage>
</organism>
<keyword evidence="3" id="KW-1185">Reference proteome</keyword>
<dbReference type="Pfam" id="PF19558">
    <property type="entry name" value="DUF6080"/>
    <property type="match status" value="1"/>
</dbReference>
<feature type="transmembrane region" description="Helical" evidence="1">
    <location>
        <begin position="373"/>
        <end position="392"/>
    </location>
</feature>
<accession>A0A432LKA6</accession>
<evidence type="ECO:0000256" key="1">
    <source>
        <dbReference type="SAM" id="Phobius"/>
    </source>
</evidence>
<proteinExistence type="predicted"/>
<dbReference type="EMBL" id="RYYU01000001">
    <property type="protein sequence ID" value="RUL59258.1"/>
    <property type="molecule type" value="Genomic_DNA"/>
</dbReference>
<dbReference type="Proteomes" id="UP000278983">
    <property type="component" value="Unassembled WGS sequence"/>
</dbReference>
<dbReference type="RefSeq" id="WP_126678419.1">
    <property type="nucleotide sequence ID" value="NZ_RYYU01000001.1"/>
</dbReference>
<keyword evidence="1" id="KW-0812">Transmembrane</keyword>
<feature type="transmembrane region" description="Helical" evidence="1">
    <location>
        <begin position="141"/>
        <end position="158"/>
    </location>
</feature>
<comment type="caution">
    <text evidence="2">The sequence shown here is derived from an EMBL/GenBank/DDBJ whole genome shotgun (WGS) entry which is preliminary data.</text>
</comment>
<sequence length="479" mass="55987">MKKYLRMLKIKKEEMPLVGILVLLFTTLNTLVVRRFWSQFSPLNKEYWDLFIQKFDISGFDPITYSVLSNWDTRYQVYRHPLLAFFAWLPSQLNQWLMSVLGMNPVQIIVAVGLVICLVYSAVFLFRIFREIIELKPFDSTLLSILVFSFAYITLAYICPDHFALSMMCLVITLYVAGKKMKGGREFKIWQTILLFIITAGITLSNGLKTYIAAFFTKKWRFFRPTYFLLAVVLPTVAIWFFAKWEFRYYVFPRMQKRNQIKAINAANAERKAYRMFCDTTSINDTVRRRAVFDSIQAVKEKERKEKEAKKPIFAHSGKPMGNGAFTQWTDISTSRWDSGVENLFGESMQLHRQHLLEDTLRKRPVIIRYDSVLNYIVEVLTILLFVIGIWCGRRSKFLWLCLAFVVPDIAIHLGLGFGLNEVYIMSAHWLFVFPVILGFAFKTMQGRYLMSLRVITALLTVYLFVYNLWLLVGFLISG</sequence>
<feature type="transmembrane region" description="Helical" evidence="1">
    <location>
        <begin position="193"/>
        <end position="214"/>
    </location>
</feature>
<feature type="transmembrane region" description="Helical" evidence="1">
    <location>
        <begin position="454"/>
        <end position="477"/>
    </location>
</feature>
<feature type="transmembrane region" description="Helical" evidence="1">
    <location>
        <begin position="106"/>
        <end position="129"/>
    </location>
</feature>
<evidence type="ECO:0000313" key="3">
    <source>
        <dbReference type="Proteomes" id="UP000278983"/>
    </source>
</evidence>
<gene>
    <name evidence="2" type="ORF">EHV08_05475</name>
</gene>
<evidence type="ECO:0000313" key="2">
    <source>
        <dbReference type="EMBL" id="RUL59258.1"/>
    </source>
</evidence>